<evidence type="ECO:0000256" key="3">
    <source>
        <dbReference type="SAM" id="SignalP"/>
    </source>
</evidence>
<evidence type="ECO:0000313" key="6">
    <source>
        <dbReference type="Proteomes" id="UP000371041"/>
    </source>
</evidence>
<dbReference type="Pfam" id="PF01497">
    <property type="entry name" value="Peripla_BP_2"/>
    <property type="match status" value="1"/>
</dbReference>
<feature type="chain" id="PRO_5038886917" evidence="3">
    <location>
        <begin position="19"/>
        <end position="318"/>
    </location>
</feature>
<keyword evidence="2 3" id="KW-0732">Signal</keyword>
<gene>
    <name evidence="5" type="ORF">GIY23_02575</name>
</gene>
<comment type="similarity">
    <text evidence="1">Belongs to the bacterial solute-binding protein 8 family.</text>
</comment>
<feature type="domain" description="Fe/B12 periplasmic-binding" evidence="4">
    <location>
        <begin position="49"/>
        <end position="318"/>
    </location>
</feature>
<evidence type="ECO:0000256" key="2">
    <source>
        <dbReference type="ARBA" id="ARBA00022729"/>
    </source>
</evidence>
<dbReference type="Gene3D" id="3.40.50.1980">
    <property type="entry name" value="Nitrogenase molybdenum iron protein domain"/>
    <property type="match status" value="2"/>
</dbReference>
<evidence type="ECO:0000313" key="5">
    <source>
        <dbReference type="EMBL" id="QGK68586.1"/>
    </source>
</evidence>
<dbReference type="PANTHER" id="PTHR30535:SF7">
    <property type="entry name" value="IRON(III) DICITRATE-BINDING PROTEIN"/>
    <property type="match status" value="1"/>
</dbReference>
<sequence length="318" mass="34187">MRGRLRLLALIAVSTVLAACGTSAPPQAAEGHRVDNCGRTQVFAEPPQRVVSLNQHATEILVALGLGDRLVGTAYPDDTQPPESVAAEFDRVPQLAEKYPSVETILEAEPDLVVGGYSSAFRESDGRGRESLEDMGIATLLLSESCVEGAATSGMELLLSDITMFGEVLGLREAARELNADIANRVRAVEERLRDKAPVDVFVYDSGENAPMTLGGRGVGADVLQRAGARNIFADVDETFADVSWEEAAARQPEAVILLDYLGAPVDPKRDFLRGHPLMSGTPAVRDGRFHRMQLVELTEGIRFPDAVEDLAEALHGV</sequence>
<dbReference type="PANTHER" id="PTHR30535">
    <property type="entry name" value="VITAMIN B12-BINDING PROTEIN"/>
    <property type="match status" value="1"/>
</dbReference>
<dbReference type="Proteomes" id="UP000371041">
    <property type="component" value="Chromosome"/>
</dbReference>
<name>A0A5Q3Q519_9PSEU</name>
<evidence type="ECO:0000259" key="4">
    <source>
        <dbReference type="PROSITE" id="PS50983"/>
    </source>
</evidence>
<feature type="signal peptide" evidence="3">
    <location>
        <begin position="1"/>
        <end position="18"/>
    </location>
</feature>
<dbReference type="AlphaFoldDB" id="A0A5Q3Q519"/>
<dbReference type="InterPro" id="IPR054828">
    <property type="entry name" value="Vit_B12_bind_prot"/>
</dbReference>
<dbReference type="InterPro" id="IPR050902">
    <property type="entry name" value="ABC_Transporter_SBP"/>
</dbReference>
<dbReference type="SUPFAM" id="SSF53807">
    <property type="entry name" value="Helical backbone' metal receptor"/>
    <property type="match status" value="1"/>
</dbReference>
<dbReference type="KEGG" id="sace:GIY23_02575"/>
<reference evidence="6" key="1">
    <citation type="submission" date="2019-11" db="EMBL/GenBank/DDBJ databases">
        <title>The complete genome sequence of Saccharopolyspora sp. E2A.</title>
        <authorList>
            <person name="Zhang G."/>
        </authorList>
    </citation>
    <scope>NUCLEOTIDE SEQUENCE [LARGE SCALE GENOMIC DNA]</scope>
    <source>
        <strain evidence="6">E2A</strain>
    </source>
</reference>
<keyword evidence="6" id="KW-1185">Reference proteome</keyword>
<dbReference type="PROSITE" id="PS51257">
    <property type="entry name" value="PROKAR_LIPOPROTEIN"/>
    <property type="match status" value="1"/>
</dbReference>
<dbReference type="PROSITE" id="PS50983">
    <property type="entry name" value="FE_B12_PBP"/>
    <property type="match status" value="1"/>
</dbReference>
<protein>
    <submittedName>
        <fullName evidence="5">ABC transporter substrate-binding protein</fullName>
    </submittedName>
</protein>
<dbReference type="NCBIfam" id="NF038402">
    <property type="entry name" value="TroA_like"/>
    <property type="match status" value="1"/>
</dbReference>
<dbReference type="InterPro" id="IPR002491">
    <property type="entry name" value="ABC_transptr_periplasmic_BD"/>
</dbReference>
<accession>A0A5Q3Q519</accession>
<proteinExistence type="inferred from homology"/>
<dbReference type="RefSeq" id="WP_154075195.1">
    <property type="nucleotide sequence ID" value="NZ_CP045929.1"/>
</dbReference>
<organism evidence="5 6">
    <name type="scientific">Allosaccharopolyspora coralli</name>
    <dbReference type="NCBI Taxonomy" id="2665642"/>
    <lineage>
        <taxon>Bacteria</taxon>
        <taxon>Bacillati</taxon>
        <taxon>Actinomycetota</taxon>
        <taxon>Actinomycetes</taxon>
        <taxon>Pseudonocardiales</taxon>
        <taxon>Pseudonocardiaceae</taxon>
        <taxon>Allosaccharopolyspora</taxon>
    </lineage>
</organism>
<dbReference type="EMBL" id="CP045929">
    <property type="protein sequence ID" value="QGK68586.1"/>
    <property type="molecule type" value="Genomic_DNA"/>
</dbReference>
<evidence type="ECO:0000256" key="1">
    <source>
        <dbReference type="ARBA" id="ARBA00008814"/>
    </source>
</evidence>